<comment type="caution">
    <text evidence="1">The sequence shown here is derived from an EMBL/GenBank/DDBJ whole genome shotgun (WGS) entry which is preliminary data.</text>
</comment>
<dbReference type="Proteomes" id="UP000253250">
    <property type="component" value="Unassembled WGS sequence"/>
</dbReference>
<sequence length="117" mass="13227">MTVLRVAAEWVVEPSERIIFLGAVDDGRRLIPGEWMGYTVEDCNDEGPQKYPCVLVKDRDGARFDFCGWRTWCPDEPALPYNTNVFDKTLVAGEFFTVIDDEGEELTYRITSVSPAG</sequence>
<evidence type="ECO:0000313" key="1">
    <source>
        <dbReference type="EMBL" id="RCN56371.1"/>
    </source>
</evidence>
<name>A0A368HFX0_9GAMM</name>
<organism evidence="1 2">
    <name type="scientific">Acidiferrobacter thiooxydans</name>
    <dbReference type="NCBI Taxonomy" id="163359"/>
    <lineage>
        <taxon>Bacteria</taxon>
        <taxon>Pseudomonadati</taxon>
        <taxon>Pseudomonadota</taxon>
        <taxon>Gammaproteobacteria</taxon>
        <taxon>Acidiferrobacterales</taxon>
        <taxon>Acidiferrobacteraceae</taxon>
        <taxon>Acidiferrobacter</taxon>
    </lineage>
</organism>
<protein>
    <submittedName>
        <fullName evidence="1">Uncharacterized protein</fullName>
    </submittedName>
</protein>
<reference evidence="1 2" key="1">
    <citation type="submission" date="2018-02" db="EMBL/GenBank/DDBJ databases">
        <title>Insights into the biology of acidophilic members of the Acidiferrobacteraceae family derived from comparative genomic analyses.</title>
        <authorList>
            <person name="Issotta F."/>
            <person name="Thyssen C."/>
            <person name="Mena C."/>
            <person name="Moya A."/>
            <person name="Bellenberg S."/>
            <person name="Sproer C."/>
            <person name="Covarrubias P.C."/>
            <person name="Sand W."/>
            <person name="Quatrini R."/>
            <person name="Vera M."/>
        </authorList>
    </citation>
    <scope>NUCLEOTIDE SEQUENCE [LARGE SCALE GENOMIC DNA]</scope>
    <source>
        <strain evidence="2">m-1</strain>
    </source>
</reference>
<evidence type="ECO:0000313" key="2">
    <source>
        <dbReference type="Proteomes" id="UP000253250"/>
    </source>
</evidence>
<dbReference type="RefSeq" id="WP_141689258.1">
    <property type="nucleotide sequence ID" value="NZ_CP080624.1"/>
</dbReference>
<keyword evidence="2" id="KW-1185">Reference proteome</keyword>
<gene>
    <name evidence="1" type="ORF">C4900_11100</name>
</gene>
<dbReference type="AlphaFoldDB" id="A0A368HFX0"/>
<dbReference type="EMBL" id="PSYR01000002">
    <property type="protein sequence ID" value="RCN56371.1"/>
    <property type="molecule type" value="Genomic_DNA"/>
</dbReference>
<accession>A0A368HFX0</accession>
<proteinExistence type="predicted"/>